<accession>A0ABV4U338</accession>
<gene>
    <name evidence="3" type="ORF">ACERK3_01075</name>
</gene>
<evidence type="ECO:0000313" key="4">
    <source>
        <dbReference type="Proteomes" id="UP001575105"/>
    </source>
</evidence>
<feature type="region of interest" description="Disordered" evidence="1">
    <location>
        <begin position="219"/>
        <end position="258"/>
    </location>
</feature>
<keyword evidence="4" id="KW-1185">Reference proteome</keyword>
<evidence type="ECO:0000313" key="3">
    <source>
        <dbReference type="EMBL" id="MFA9476874.1"/>
    </source>
</evidence>
<feature type="transmembrane region" description="Helical" evidence="2">
    <location>
        <begin position="186"/>
        <end position="206"/>
    </location>
</feature>
<organism evidence="3 4">
    <name type="scientific">Natronomicrosphaera hydrolytica</name>
    <dbReference type="NCBI Taxonomy" id="3242702"/>
    <lineage>
        <taxon>Bacteria</taxon>
        <taxon>Pseudomonadati</taxon>
        <taxon>Planctomycetota</taxon>
        <taxon>Phycisphaerae</taxon>
        <taxon>Phycisphaerales</taxon>
        <taxon>Phycisphaeraceae</taxon>
        <taxon>Natronomicrosphaera</taxon>
    </lineage>
</organism>
<sequence length="258" mass="28067">MIHTMVCLWLAAVVGVPALSDGQRAQLDTATDGSRQLDEGALYPLLENMLAFEPGDMRGARVPDYEAIRADPAAARGELYLIRGQFIGTTPRHRLTRRGAWGDALTGWGVVVSPEPPAVVVYFVDPAGELDARPPRYGAEVELVGRFYKVWADRDADGRAWEYLTFVARSAEVISRGAGGGPGRGMGGSMFVVMLMMLGALLFVLWRVRGMVRPRVAERPRRELDEPGLAAAGEEEQAPLPNDPEAALAELARRRGEA</sequence>
<dbReference type="RefSeq" id="WP_425343799.1">
    <property type="nucleotide sequence ID" value="NZ_JBGUBD010000001.1"/>
</dbReference>
<evidence type="ECO:0000256" key="2">
    <source>
        <dbReference type="SAM" id="Phobius"/>
    </source>
</evidence>
<name>A0ABV4U338_9BACT</name>
<comment type="caution">
    <text evidence="3">The sequence shown here is derived from an EMBL/GenBank/DDBJ whole genome shotgun (WGS) entry which is preliminary data.</text>
</comment>
<dbReference type="EMBL" id="JBGUBD010000001">
    <property type="protein sequence ID" value="MFA9476874.1"/>
    <property type="molecule type" value="Genomic_DNA"/>
</dbReference>
<protein>
    <submittedName>
        <fullName evidence="3">Uncharacterized protein</fullName>
    </submittedName>
</protein>
<reference evidence="3 4" key="1">
    <citation type="submission" date="2024-08" db="EMBL/GenBank/DDBJ databases">
        <title>Whole-genome sequencing of halo(alkali)philic microorganisms from hypersaline lakes.</title>
        <authorList>
            <person name="Sorokin D.Y."/>
            <person name="Merkel A.Y."/>
            <person name="Messina E."/>
            <person name="Yakimov M."/>
        </authorList>
    </citation>
    <scope>NUCLEOTIDE SEQUENCE [LARGE SCALE GENOMIC DNA]</scope>
    <source>
        <strain evidence="3 4">AB-hyl4</strain>
    </source>
</reference>
<keyword evidence="2" id="KW-0472">Membrane</keyword>
<keyword evidence="2" id="KW-0812">Transmembrane</keyword>
<evidence type="ECO:0000256" key="1">
    <source>
        <dbReference type="SAM" id="MobiDB-lite"/>
    </source>
</evidence>
<keyword evidence="2" id="KW-1133">Transmembrane helix</keyword>
<proteinExistence type="predicted"/>
<dbReference type="Proteomes" id="UP001575105">
    <property type="component" value="Unassembled WGS sequence"/>
</dbReference>